<keyword evidence="5" id="KW-1185">Reference proteome</keyword>
<dbReference type="Gene3D" id="3.40.50.300">
    <property type="entry name" value="P-loop containing nucleotide triphosphate hydrolases"/>
    <property type="match status" value="1"/>
</dbReference>
<evidence type="ECO:0000313" key="5">
    <source>
        <dbReference type="Proteomes" id="UP000001726"/>
    </source>
</evidence>
<dbReference type="InterPro" id="IPR050921">
    <property type="entry name" value="T4SS_GSP_E_ATPase"/>
</dbReference>
<dbReference type="PANTHER" id="PTHR30486:SF6">
    <property type="entry name" value="TYPE IV PILUS RETRACTATION ATPASE PILT"/>
    <property type="match status" value="1"/>
</dbReference>
<dbReference type="Gene3D" id="3.30.450.90">
    <property type="match status" value="1"/>
</dbReference>
<dbReference type="InterPro" id="IPR014155">
    <property type="entry name" value="VirB11"/>
</dbReference>
<comment type="function">
    <text evidence="2">Part of the Type IV secretion system.</text>
</comment>
<sequence>MIEDNSDIARLYLEKTGIQALLNREGLTEVAINQPGRIWYEGREGWQFVEEPAANFENLKHLAESLSTYSNLPQLNQSNPIASVILPDGERGQIIMPPATEPGCIAISIRKPSLQRFSIADYVNSGRFDNVRIAQKQTVELSDKQKKLYELYQKGDPKSLEKFIYEAVRERLNFLIVGGTGSGKTTIAKAVADIFPPERRYATIEDVPEMQLPNHPNHIHLFYKKGVITAKTIIEACMRLKPDHIFLAELRGDEAWSYLEALNTGHEGSISTIHANSTYASFSRLASIVKQSCVGMTVDMELIMRTIKTSVDVILFFNHTHMTEIYFEPQEKNKLLNKM</sequence>
<gene>
    <name evidence="4" type="primary">traJ</name>
    <name evidence="4" type="ordered locus">ETA_pET490150</name>
</gene>
<evidence type="ECO:0000313" key="4">
    <source>
        <dbReference type="EMBL" id="CAO94857.1"/>
    </source>
</evidence>
<dbReference type="KEGG" id="eta:ETA_pET490150"/>
<geneLocation type="plasmid" evidence="4 5">
    <name>pET49</name>
</geneLocation>
<dbReference type="GO" id="GO:0016887">
    <property type="term" value="F:ATP hydrolysis activity"/>
    <property type="evidence" value="ECO:0007669"/>
    <property type="project" value="InterPro"/>
</dbReference>
<name>B2VAV4_ERWT9</name>
<protein>
    <recommendedName>
        <fullName evidence="2">Type IV secretion system protein</fullName>
    </recommendedName>
</protein>
<keyword evidence="2" id="KW-0067">ATP-binding</keyword>
<proteinExistence type="inferred from homology"/>
<dbReference type="Pfam" id="PF00437">
    <property type="entry name" value="T2SSE"/>
    <property type="match status" value="1"/>
</dbReference>
<accession>B2VAV4</accession>
<dbReference type="NCBIfam" id="TIGR02788">
    <property type="entry name" value="VirB11"/>
    <property type="match status" value="1"/>
</dbReference>
<dbReference type="RefSeq" id="WP_012443214.1">
    <property type="nucleotide sequence ID" value="NC_010697.1"/>
</dbReference>
<comment type="similarity">
    <text evidence="1 2">Belongs to the GSP E family.</text>
</comment>
<dbReference type="CDD" id="cd01130">
    <property type="entry name" value="VirB11-like_ATPase"/>
    <property type="match status" value="1"/>
</dbReference>
<reference evidence="4 5" key="1">
    <citation type="journal article" date="2008" name="Environ. Microbiol.">
        <title>The genome of Erwinia tasmaniensis strain Et1/99, a non-pathogenic bacterium in the genus Erwinia.</title>
        <authorList>
            <person name="Kube M."/>
            <person name="Migdoll A.M."/>
            <person name="Mueller I."/>
            <person name="Kuhl H."/>
            <person name="Beck A."/>
            <person name="Reinhardt R."/>
            <person name="Geider K."/>
        </authorList>
    </citation>
    <scope>NUCLEOTIDE SEQUENCE [LARGE SCALE GENOMIC DNA]</scope>
    <source>
        <strain evidence="5">DSM 17950 / CFBP 7177 / CIP 109463 / NCPPB 4357 / Et1/99</strain>
        <plasmid evidence="5">pET49</plasmid>
    </source>
</reference>
<dbReference type="InterPro" id="IPR001482">
    <property type="entry name" value="T2SS/T4SS_dom"/>
</dbReference>
<keyword evidence="2" id="KW-0547">Nucleotide-binding</keyword>
<dbReference type="PANTHER" id="PTHR30486">
    <property type="entry name" value="TWITCHING MOTILITY PROTEIN PILT"/>
    <property type="match status" value="1"/>
</dbReference>
<evidence type="ECO:0000256" key="1">
    <source>
        <dbReference type="ARBA" id="ARBA00006611"/>
    </source>
</evidence>
<feature type="domain" description="Bacterial type II secretion system protein E" evidence="3">
    <location>
        <begin position="150"/>
        <end position="315"/>
    </location>
</feature>
<evidence type="ECO:0000259" key="3">
    <source>
        <dbReference type="Pfam" id="PF00437"/>
    </source>
</evidence>
<dbReference type="GO" id="GO:0044097">
    <property type="term" value="P:secretion by the type IV secretion system"/>
    <property type="evidence" value="ECO:0007669"/>
    <property type="project" value="InterPro"/>
</dbReference>
<dbReference type="SUPFAM" id="SSF52540">
    <property type="entry name" value="P-loop containing nucleoside triphosphate hydrolases"/>
    <property type="match status" value="1"/>
</dbReference>
<organism evidence="4 5">
    <name type="scientific">Erwinia tasmaniensis (strain DSM 17950 / CFBP 7177 / CIP 109463 / NCPPB 4357 / Et1/99)</name>
    <dbReference type="NCBI Taxonomy" id="465817"/>
    <lineage>
        <taxon>Bacteria</taxon>
        <taxon>Pseudomonadati</taxon>
        <taxon>Pseudomonadota</taxon>
        <taxon>Gammaproteobacteria</taxon>
        <taxon>Enterobacterales</taxon>
        <taxon>Erwiniaceae</taxon>
        <taxon>Erwinia</taxon>
    </lineage>
</organism>
<dbReference type="EMBL" id="CU468131">
    <property type="protein sequence ID" value="CAO94857.1"/>
    <property type="molecule type" value="Genomic_DNA"/>
</dbReference>
<dbReference type="Proteomes" id="UP000001726">
    <property type="component" value="Plasmid pET49"/>
</dbReference>
<dbReference type="InterPro" id="IPR027417">
    <property type="entry name" value="P-loop_NTPase"/>
</dbReference>
<dbReference type="GO" id="GO:0005524">
    <property type="term" value="F:ATP binding"/>
    <property type="evidence" value="ECO:0007669"/>
    <property type="project" value="UniProtKB-UniRule"/>
</dbReference>
<keyword evidence="4" id="KW-0614">Plasmid</keyword>
<dbReference type="AlphaFoldDB" id="B2VAV4"/>
<dbReference type="HOGENOM" id="CLU_005379_3_1_6"/>
<dbReference type="GO" id="GO:0043684">
    <property type="term" value="C:type IV secretion system complex"/>
    <property type="evidence" value="ECO:0007669"/>
    <property type="project" value="UniProtKB-UniRule"/>
</dbReference>
<evidence type="ECO:0000256" key="2">
    <source>
        <dbReference type="RuleBase" id="RU366071"/>
    </source>
</evidence>